<sequence length="213" mass="23668">MVQEINRWGASDVFPMFATLVWKVQLKAELHEPMGVKLLAVLDELRRDAAPLAPGQGWQSVQTLHRRAEFAELVACIDSVAKSVLRFLRTGYDAVEITGCWANILAPGAAHAMHMHPNNFLSGVYYLRTSPGADTINFHDPRPQTALIRPPVVELTAENTDQVVVSVTNGTLLMFPSYLQHSVDANGSEHERVSLSFNLMFSAFAENVSRPQW</sequence>
<protein>
    <submittedName>
        <fullName evidence="1">Uncharacterized protein</fullName>
    </submittedName>
</protein>
<organism evidence="1 2">
    <name type="scientific">Aromatoleum toluvorans</name>
    <dbReference type="NCBI Taxonomy" id="92002"/>
    <lineage>
        <taxon>Bacteria</taxon>
        <taxon>Pseudomonadati</taxon>
        <taxon>Pseudomonadota</taxon>
        <taxon>Betaproteobacteria</taxon>
        <taxon>Rhodocyclales</taxon>
        <taxon>Rhodocyclaceae</taxon>
        <taxon>Aromatoleum</taxon>
    </lineage>
</organism>
<comment type="caution">
    <text evidence="1">The sequence shown here is derived from an EMBL/GenBank/DDBJ whole genome shotgun (WGS) entry which is preliminary data.</text>
</comment>
<keyword evidence="2" id="KW-1185">Reference proteome</keyword>
<dbReference type="Proteomes" id="UP000623795">
    <property type="component" value="Unassembled WGS sequence"/>
</dbReference>
<proteinExistence type="predicted"/>
<dbReference type="EMBL" id="WTVN01000002">
    <property type="protein sequence ID" value="NMG42625.1"/>
    <property type="molecule type" value="Genomic_DNA"/>
</dbReference>
<dbReference type="Pfam" id="PF13759">
    <property type="entry name" value="2OG-FeII_Oxy_5"/>
    <property type="match status" value="1"/>
</dbReference>
<dbReference type="Gene3D" id="2.60.120.620">
    <property type="entry name" value="q2cbj1_9rhob like domain"/>
    <property type="match status" value="1"/>
</dbReference>
<dbReference type="NCBIfam" id="TIGR02466">
    <property type="entry name" value="TIGR02466 family protein"/>
    <property type="match status" value="1"/>
</dbReference>
<evidence type="ECO:0000313" key="2">
    <source>
        <dbReference type="Proteomes" id="UP000623795"/>
    </source>
</evidence>
<accession>A0ABX1PTT8</accession>
<evidence type="ECO:0000313" key="1">
    <source>
        <dbReference type="EMBL" id="NMG42625.1"/>
    </source>
</evidence>
<dbReference type="InterPro" id="IPR012668">
    <property type="entry name" value="CHP02466"/>
</dbReference>
<dbReference type="RefSeq" id="WP_169254538.1">
    <property type="nucleotide sequence ID" value="NZ_WTVN01000002.1"/>
</dbReference>
<reference evidence="1 2" key="1">
    <citation type="submission" date="2019-12" db="EMBL/GenBank/DDBJ databases">
        <title>Comparative genomics gives insights into the taxonomy of the Azoarcus-Aromatoleum group and reveals separate origins of nif in the plant-associated Azoarcus and non-plant-associated Aromatoleum sub-groups.</title>
        <authorList>
            <person name="Lafos M."/>
            <person name="Maluk M."/>
            <person name="Batista M."/>
            <person name="Junghare M."/>
            <person name="Carmona M."/>
            <person name="Faoro H."/>
            <person name="Cruz L.M."/>
            <person name="Battistoni F."/>
            <person name="De Souza E."/>
            <person name="Pedrosa F."/>
            <person name="Chen W.-M."/>
            <person name="Poole P.S."/>
            <person name="Dixon R.A."/>
            <person name="James E.K."/>
        </authorList>
    </citation>
    <scope>NUCLEOTIDE SEQUENCE [LARGE SCALE GENOMIC DNA]</scope>
    <source>
        <strain evidence="1 2">Td21</strain>
    </source>
</reference>
<gene>
    <name evidence="1" type="ORF">GPA22_02605</name>
</gene>
<name>A0ABX1PTT8_9RHOO</name>